<dbReference type="EMBL" id="CAJNOR010008196">
    <property type="protein sequence ID" value="CAF1629945.1"/>
    <property type="molecule type" value="Genomic_DNA"/>
</dbReference>
<gene>
    <name evidence="3" type="ORF">EDS130_LOCUS27563</name>
    <name evidence="4" type="ORF">XAT740_LOCUS51480</name>
</gene>
<keyword evidence="5" id="KW-1185">Reference proteome</keyword>
<dbReference type="OrthoDB" id="2136082at2759"/>
<feature type="compositionally biased region" description="Basic and acidic residues" evidence="2">
    <location>
        <begin position="607"/>
        <end position="624"/>
    </location>
</feature>
<evidence type="ECO:0000313" key="5">
    <source>
        <dbReference type="Proteomes" id="UP000663828"/>
    </source>
</evidence>
<feature type="compositionally biased region" description="Polar residues" evidence="2">
    <location>
        <begin position="79"/>
        <end position="97"/>
    </location>
</feature>
<dbReference type="PANTHER" id="PTHR23159">
    <property type="entry name" value="CENTROSOMAL PROTEIN 2"/>
    <property type="match status" value="1"/>
</dbReference>
<name>A0A814ZBQ5_ADIRI</name>
<comment type="caution">
    <text evidence="3">The sequence shown here is derived from an EMBL/GenBank/DDBJ whole genome shotgun (WGS) entry which is preliminary data.</text>
</comment>
<feature type="compositionally biased region" description="Basic and acidic residues" evidence="2">
    <location>
        <begin position="693"/>
        <end position="707"/>
    </location>
</feature>
<feature type="compositionally biased region" description="Basic and acidic residues" evidence="2">
    <location>
        <begin position="458"/>
        <end position="478"/>
    </location>
</feature>
<feature type="compositionally biased region" description="Basic and acidic residues" evidence="2">
    <location>
        <begin position="587"/>
        <end position="597"/>
    </location>
</feature>
<feature type="coiled-coil region" evidence="1">
    <location>
        <begin position="104"/>
        <end position="152"/>
    </location>
</feature>
<evidence type="ECO:0000313" key="4">
    <source>
        <dbReference type="EMBL" id="CAF1629945.1"/>
    </source>
</evidence>
<feature type="region of interest" description="Disordered" evidence="2">
    <location>
        <begin position="258"/>
        <end position="309"/>
    </location>
</feature>
<dbReference type="PANTHER" id="PTHR23159:SF31">
    <property type="entry name" value="CENTROSOME-ASSOCIATED PROTEIN CEP250 ISOFORM X1"/>
    <property type="match status" value="1"/>
</dbReference>
<feature type="compositionally biased region" description="Basic and acidic residues" evidence="2">
    <location>
        <begin position="337"/>
        <end position="372"/>
    </location>
</feature>
<feature type="compositionally biased region" description="Polar residues" evidence="2">
    <location>
        <begin position="744"/>
        <end position="756"/>
    </location>
</feature>
<dbReference type="Proteomes" id="UP000663852">
    <property type="component" value="Unassembled WGS sequence"/>
</dbReference>
<reference evidence="3" key="1">
    <citation type="submission" date="2021-02" db="EMBL/GenBank/DDBJ databases">
        <authorList>
            <person name="Nowell W R."/>
        </authorList>
    </citation>
    <scope>NUCLEOTIDE SEQUENCE</scope>
</reference>
<dbReference type="Proteomes" id="UP000663828">
    <property type="component" value="Unassembled WGS sequence"/>
</dbReference>
<keyword evidence="1" id="KW-0175">Coiled coil</keyword>
<evidence type="ECO:0000313" key="6">
    <source>
        <dbReference type="Proteomes" id="UP000663852"/>
    </source>
</evidence>
<feature type="compositionally biased region" description="Polar residues" evidence="2">
    <location>
        <begin position="374"/>
        <end position="383"/>
    </location>
</feature>
<feature type="compositionally biased region" description="Basic and acidic residues" evidence="2">
    <location>
        <begin position="535"/>
        <end position="547"/>
    </location>
</feature>
<feature type="region of interest" description="Disordered" evidence="2">
    <location>
        <begin position="337"/>
        <end position="825"/>
    </location>
</feature>
<feature type="compositionally biased region" description="Polar residues" evidence="2">
    <location>
        <begin position="660"/>
        <end position="670"/>
    </location>
</feature>
<feature type="region of interest" description="Disordered" evidence="2">
    <location>
        <begin position="79"/>
        <end position="99"/>
    </location>
</feature>
<protein>
    <submittedName>
        <fullName evidence="3">Uncharacterized protein</fullName>
    </submittedName>
</protein>
<dbReference type="EMBL" id="CAJNOJ010000174">
    <property type="protein sequence ID" value="CAF1243063.1"/>
    <property type="molecule type" value="Genomic_DNA"/>
</dbReference>
<dbReference type="AlphaFoldDB" id="A0A814ZBQ5"/>
<dbReference type="PROSITE" id="PS50096">
    <property type="entry name" value="IQ"/>
    <property type="match status" value="1"/>
</dbReference>
<feature type="compositionally biased region" description="Polar residues" evidence="2">
    <location>
        <begin position="804"/>
        <end position="814"/>
    </location>
</feature>
<feature type="compositionally biased region" description="Basic and acidic residues" evidence="2">
    <location>
        <begin position="431"/>
        <end position="444"/>
    </location>
</feature>
<proteinExistence type="predicted"/>
<feature type="compositionally biased region" description="Polar residues" evidence="2">
    <location>
        <begin position="511"/>
        <end position="528"/>
    </location>
</feature>
<feature type="compositionally biased region" description="Basic and acidic residues" evidence="2">
    <location>
        <begin position="292"/>
        <end position="309"/>
    </location>
</feature>
<evidence type="ECO:0000256" key="1">
    <source>
        <dbReference type="SAM" id="Coils"/>
    </source>
</evidence>
<sequence length="825" mass="94220">MNHGGVRIKNARETYVDQLPHGRGLTGYMNKKRKPFTHLNTTDDFDLGYRSTPDYLRQLAQQDSSIPTELLLARNVPRTKSASEMTPRNNVSRSTMGNPKYKAQEDYYDEIQSLKQEMKTLREENSNFRAKIRRLEEDNARKIKEIDALYNTNKDGDLRRTLTGSSTDRNNNNSSTASVVMSLKQRVFKLEGQLKQKETTIDEMKSDPRWTKSTEFEMQNRALFSELERQKVARLNYIQQNDYMATLDEEQKNAVRKLNREKDELKKENENLKKKLEDPEKGGRGEPTSVRSSDRGNDSKLQHKIDSLQKDCEHYEHELEQMRDDLNQMRVKRDQFRDKYDQANEDLAEVKRDRDQLRKRLDEAKDELERYTKQKPTGRSSPISRYDDEIHGSPKLKSAFHRPQSPMDGKRTTPPLKASARNMHNNSWTADDDRRVKNFREKRAATVIQRGWRHHNKSEKNKARDFTRARQENADKRGSRIGSPGRPSETIPSPRASANFERPGSGAPKNRPSSANHSQDSALRTVQASLRGHLNRNEIGKNQDRSFDIPARSQSPARLTRPRPVGNDDDDDDDIVVTSRTSPTKFSSEKFRQESPDRPIGSSKQSLRNDKSEYNNRDPLEKFRKSPTPFDVRPQSPVAGKIGGSKQDLPSDRNKLGSGSRISQNDQGSAWKSRRPVSPPNDNPRAQSPALVRNRDSAQDMQSDRQKFGSGTRMLANDRDSPAMRRPASPPSDDRRPSTPPVGKTNSSRTSLSNDGSKLGSGTRIRPTERDSASKLARPSSPLDDRRPARPITPENPYPAARKSPSNSKQSLKNITEHDDDDDVF</sequence>
<accession>A0A814ZBQ5</accession>
<dbReference type="Gene3D" id="1.20.120.330">
    <property type="entry name" value="Nucleotidyltransferases domain 2"/>
    <property type="match status" value="1"/>
</dbReference>
<evidence type="ECO:0000313" key="3">
    <source>
        <dbReference type="EMBL" id="CAF1243063.1"/>
    </source>
</evidence>
<feature type="compositionally biased region" description="Basic and acidic residues" evidence="2">
    <location>
        <begin position="258"/>
        <end position="284"/>
    </location>
</feature>
<organism evidence="3 6">
    <name type="scientific">Adineta ricciae</name>
    <name type="common">Rotifer</name>
    <dbReference type="NCBI Taxonomy" id="249248"/>
    <lineage>
        <taxon>Eukaryota</taxon>
        <taxon>Metazoa</taxon>
        <taxon>Spiralia</taxon>
        <taxon>Gnathifera</taxon>
        <taxon>Rotifera</taxon>
        <taxon>Eurotatoria</taxon>
        <taxon>Bdelloidea</taxon>
        <taxon>Adinetida</taxon>
        <taxon>Adinetidae</taxon>
        <taxon>Adineta</taxon>
    </lineage>
</organism>
<evidence type="ECO:0000256" key="2">
    <source>
        <dbReference type="SAM" id="MobiDB-lite"/>
    </source>
</evidence>